<evidence type="ECO:0000313" key="2">
    <source>
        <dbReference type="EMBL" id="PWQ95972.1"/>
    </source>
</evidence>
<sequence length="87" mass="8993">MKLSITIAALALSLTAASLSAASLDDAQAAVKAAKTAGFPWTTTVNLLKKADKAEGDKQSTIIESIMLQTAASMKQAELAKKAGPRF</sequence>
<evidence type="ECO:0000313" key="3">
    <source>
        <dbReference type="Proteomes" id="UP000245506"/>
    </source>
</evidence>
<reference evidence="2 3" key="1">
    <citation type="submission" date="2018-05" db="EMBL/GenBank/DDBJ databases">
        <title>Leucothrix arctica sp. nov., isolated from Arctic seawater.</title>
        <authorList>
            <person name="Choi A."/>
            <person name="Baek K."/>
        </authorList>
    </citation>
    <scope>NUCLEOTIDE SEQUENCE [LARGE SCALE GENOMIC DNA]</scope>
    <source>
        <strain evidence="2 3">IMCC9719</strain>
    </source>
</reference>
<accession>A0A317CI45</accession>
<evidence type="ECO:0000256" key="1">
    <source>
        <dbReference type="SAM" id="SignalP"/>
    </source>
</evidence>
<proteinExistence type="predicted"/>
<feature type="chain" id="PRO_5016325453" description="SoxXA-binding protein" evidence="1">
    <location>
        <begin position="22"/>
        <end position="87"/>
    </location>
</feature>
<evidence type="ECO:0008006" key="4">
    <source>
        <dbReference type="Google" id="ProtNLM"/>
    </source>
</evidence>
<dbReference type="Proteomes" id="UP000245506">
    <property type="component" value="Unassembled WGS sequence"/>
</dbReference>
<keyword evidence="3" id="KW-1185">Reference proteome</keyword>
<feature type="signal peptide" evidence="1">
    <location>
        <begin position="1"/>
        <end position="21"/>
    </location>
</feature>
<dbReference type="EMBL" id="QGKL01000031">
    <property type="protein sequence ID" value="PWQ95972.1"/>
    <property type="molecule type" value="Genomic_DNA"/>
</dbReference>
<name>A0A317CI45_9GAMM</name>
<protein>
    <recommendedName>
        <fullName evidence="4">SoxXA-binding protein</fullName>
    </recommendedName>
</protein>
<organism evidence="2 3">
    <name type="scientific">Leucothrix arctica</name>
    <dbReference type="NCBI Taxonomy" id="1481894"/>
    <lineage>
        <taxon>Bacteria</taxon>
        <taxon>Pseudomonadati</taxon>
        <taxon>Pseudomonadota</taxon>
        <taxon>Gammaproteobacteria</taxon>
        <taxon>Thiotrichales</taxon>
        <taxon>Thiotrichaceae</taxon>
        <taxon>Leucothrix</taxon>
    </lineage>
</organism>
<gene>
    <name evidence="2" type="ORF">DKT75_11380</name>
</gene>
<dbReference type="AlphaFoldDB" id="A0A317CI45"/>
<dbReference type="RefSeq" id="WP_109823551.1">
    <property type="nucleotide sequence ID" value="NZ_QGKL01000031.1"/>
</dbReference>
<comment type="caution">
    <text evidence="2">The sequence shown here is derived from an EMBL/GenBank/DDBJ whole genome shotgun (WGS) entry which is preliminary data.</text>
</comment>
<dbReference type="OrthoDB" id="9994055at2"/>
<keyword evidence="1" id="KW-0732">Signal</keyword>